<protein>
    <recommendedName>
        <fullName evidence="4">Peptidase MA superfamily protein</fullName>
    </recommendedName>
</protein>
<reference evidence="3" key="1">
    <citation type="submission" date="2016-11" db="EMBL/GenBank/DDBJ databases">
        <authorList>
            <person name="Varghese N."/>
            <person name="Submissions S."/>
        </authorList>
    </citation>
    <scope>NUCLEOTIDE SEQUENCE [LARGE SCALE GENOMIC DNA]</scope>
    <source>
        <strain evidence="3">DSM 19978</strain>
    </source>
</reference>
<evidence type="ECO:0008006" key="4">
    <source>
        <dbReference type="Google" id="ProtNLM"/>
    </source>
</evidence>
<dbReference type="AlphaFoldDB" id="A0A1M5MBJ3"/>
<organism evidence="2 3">
    <name type="scientific">Flavobacterium fluvii</name>
    <dbReference type="NCBI Taxonomy" id="468056"/>
    <lineage>
        <taxon>Bacteria</taxon>
        <taxon>Pseudomonadati</taxon>
        <taxon>Bacteroidota</taxon>
        <taxon>Flavobacteriia</taxon>
        <taxon>Flavobacteriales</taxon>
        <taxon>Flavobacteriaceae</taxon>
        <taxon>Flavobacterium</taxon>
    </lineage>
</organism>
<evidence type="ECO:0000313" key="2">
    <source>
        <dbReference type="EMBL" id="SHG74677.1"/>
    </source>
</evidence>
<keyword evidence="1" id="KW-0812">Transmembrane</keyword>
<sequence length="269" mass="31451">MKKLKKIVQVIFLSIGSLAILFLMSFLIRKIRVENETKIINATNFVVHYNGILESEAVAISKVLELNYERIRTDLNDPKHEKITVYIHPNQNEFNDATGLPNSNANGTSRGPLAFHLKYETWYNSIFPQKMEKVAVHEFTHCVQLNILIQEALSKSHNEKASDFDENFEKEFKKNYPQWFWEAVCDYEAGIVNNSSVNYGMKNKPTLKELNNSNQIYNVGYTIVEYFVSKYGKDKLPEFIKSYCNFEKVLGVTEKEFETEWHKFVEEKY</sequence>
<dbReference type="Proteomes" id="UP000184516">
    <property type="component" value="Unassembled WGS sequence"/>
</dbReference>
<gene>
    <name evidence="2" type="ORF">SAMN05443549_106109</name>
</gene>
<keyword evidence="3" id="KW-1185">Reference proteome</keyword>
<keyword evidence="1" id="KW-1133">Transmembrane helix</keyword>
<keyword evidence="1" id="KW-0472">Membrane</keyword>
<accession>A0A1M5MBJ3</accession>
<dbReference type="EMBL" id="FQWB01000006">
    <property type="protein sequence ID" value="SHG74677.1"/>
    <property type="molecule type" value="Genomic_DNA"/>
</dbReference>
<feature type="transmembrane region" description="Helical" evidence="1">
    <location>
        <begin position="7"/>
        <end position="28"/>
    </location>
</feature>
<evidence type="ECO:0000256" key="1">
    <source>
        <dbReference type="SAM" id="Phobius"/>
    </source>
</evidence>
<dbReference type="STRING" id="468056.SAMN05443549_106109"/>
<name>A0A1M5MBJ3_9FLAO</name>
<proteinExistence type="predicted"/>
<evidence type="ECO:0000313" key="3">
    <source>
        <dbReference type="Proteomes" id="UP000184516"/>
    </source>
</evidence>